<proteinExistence type="predicted"/>
<evidence type="ECO:0000313" key="1">
    <source>
        <dbReference type="EMBL" id="MCM8558117.1"/>
    </source>
</evidence>
<dbReference type="AlphaFoldDB" id="A0A9X2J5C4"/>
<keyword evidence="2" id="KW-1185">Reference proteome</keyword>
<comment type="caution">
    <text evidence="1">The sequence shown here is derived from an EMBL/GenBank/DDBJ whole genome shotgun (WGS) entry which is preliminary data.</text>
</comment>
<organism evidence="1 2">
    <name type="scientific">Sphingomicrobium sediminis</name>
    <dbReference type="NCBI Taxonomy" id="2950949"/>
    <lineage>
        <taxon>Bacteria</taxon>
        <taxon>Pseudomonadati</taxon>
        <taxon>Pseudomonadota</taxon>
        <taxon>Alphaproteobacteria</taxon>
        <taxon>Sphingomonadales</taxon>
        <taxon>Sphingomonadaceae</taxon>
        <taxon>Sphingomicrobium</taxon>
    </lineage>
</organism>
<dbReference type="RefSeq" id="WP_252114779.1">
    <property type="nucleotide sequence ID" value="NZ_JAMSHT010000001.1"/>
</dbReference>
<reference evidence="1" key="1">
    <citation type="submission" date="2022-06" db="EMBL/GenBank/DDBJ databases">
        <title>Sphingomicrobium sedimins sp. nov., a marine bacterium isolated from tidal flat.</title>
        <authorList>
            <person name="Kim C.-H."/>
            <person name="Yoo Y."/>
            <person name="Kim J.-J."/>
        </authorList>
    </citation>
    <scope>NUCLEOTIDE SEQUENCE</scope>
    <source>
        <strain evidence="1">GRR-S6-50</strain>
    </source>
</reference>
<name>A0A9X2J5C4_9SPHN</name>
<sequence length="265" mass="29279">MFKAARDQLLKAGPRLAASWRDLRGRGMVGLFLFEPVVVTLGVLLAQSFADWSRGKERDADMEAKRLAAVEAAGYAGIVAAHYEFVIPCFETQMGQIMLAANGEADVDPIRLRRPSVRGVRAVELEADTLDEIAKRHGADHAQSIESANQQAGLLMRRIARLEEGWRAFALLDPRYGTPAPADYRKARESAAEILQTLAGMRFNAATIQRHAARLDANGEDVRTGRSARSCDEMWTYGDAWFDAYDLDGSDQPILPNLYAAQEAR</sequence>
<evidence type="ECO:0000313" key="2">
    <source>
        <dbReference type="Proteomes" id="UP001155128"/>
    </source>
</evidence>
<dbReference type="EMBL" id="JAMSHT010000001">
    <property type="protein sequence ID" value="MCM8558117.1"/>
    <property type="molecule type" value="Genomic_DNA"/>
</dbReference>
<accession>A0A9X2J5C4</accession>
<dbReference type="Proteomes" id="UP001155128">
    <property type="component" value="Unassembled WGS sequence"/>
</dbReference>
<gene>
    <name evidence="1" type="ORF">NDO55_09815</name>
</gene>
<protein>
    <submittedName>
        <fullName evidence="1">Uncharacterized protein</fullName>
    </submittedName>
</protein>